<keyword evidence="2" id="KW-1185">Reference proteome</keyword>
<proteinExistence type="predicted"/>
<protein>
    <submittedName>
        <fullName evidence="1">Uncharacterized protein</fullName>
    </submittedName>
</protein>
<evidence type="ECO:0000313" key="2">
    <source>
        <dbReference type="Proteomes" id="UP000250235"/>
    </source>
</evidence>
<gene>
    <name evidence="1" type="ORF">F511_23792</name>
</gene>
<dbReference type="EMBL" id="KV016405">
    <property type="protein sequence ID" value="KZV19649.1"/>
    <property type="molecule type" value="Genomic_DNA"/>
</dbReference>
<evidence type="ECO:0000313" key="1">
    <source>
        <dbReference type="EMBL" id="KZV19649.1"/>
    </source>
</evidence>
<dbReference type="Proteomes" id="UP000250235">
    <property type="component" value="Unassembled WGS sequence"/>
</dbReference>
<dbReference type="AlphaFoldDB" id="A0A2Z7AK93"/>
<reference evidence="1 2" key="1">
    <citation type="journal article" date="2015" name="Proc. Natl. Acad. Sci. U.S.A.">
        <title>The resurrection genome of Boea hygrometrica: A blueprint for survival of dehydration.</title>
        <authorList>
            <person name="Xiao L."/>
            <person name="Yang G."/>
            <person name="Zhang L."/>
            <person name="Yang X."/>
            <person name="Zhao S."/>
            <person name="Ji Z."/>
            <person name="Zhou Q."/>
            <person name="Hu M."/>
            <person name="Wang Y."/>
            <person name="Chen M."/>
            <person name="Xu Y."/>
            <person name="Jin H."/>
            <person name="Xiao X."/>
            <person name="Hu G."/>
            <person name="Bao F."/>
            <person name="Hu Y."/>
            <person name="Wan P."/>
            <person name="Li L."/>
            <person name="Deng X."/>
            <person name="Kuang T."/>
            <person name="Xiang C."/>
            <person name="Zhu J.K."/>
            <person name="Oliver M.J."/>
            <person name="He Y."/>
        </authorList>
    </citation>
    <scope>NUCLEOTIDE SEQUENCE [LARGE SCALE GENOMIC DNA]</scope>
    <source>
        <strain evidence="2">cv. XS01</strain>
    </source>
</reference>
<sequence>MAAPLPARLCASGRALDTQWLDKIGCWFRTQVVRSADDRCMMDARAVRSSLRNWLRKPLKVARRREQLTDWWQTQAAVLRTVAPLAGATTGRRSPAGRATLRAAVRRAWRDVVRLPPRDFVAAVVAGGRHPTMLRRCHDG</sequence>
<accession>A0A2Z7AK93</accession>
<name>A0A2Z7AK93_9LAMI</name>
<organism evidence="1 2">
    <name type="scientific">Dorcoceras hygrometricum</name>
    <dbReference type="NCBI Taxonomy" id="472368"/>
    <lineage>
        <taxon>Eukaryota</taxon>
        <taxon>Viridiplantae</taxon>
        <taxon>Streptophyta</taxon>
        <taxon>Embryophyta</taxon>
        <taxon>Tracheophyta</taxon>
        <taxon>Spermatophyta</taxon>
        <taxon>Magnoliopsida</taxon>
        <taxon>eudicotyledons</taxon>
        <taxon>Gunneridae</taxon>
        <taxon>Pentapetalae</taxon>
        <taxon>asterids</taxon>
        <taxon>lamiids</taxon>
        <taxon>Lamiales</taxon>
        <taxon>Gesneriaceae</taxon>
        <taxon>Didymocarpoideae</taxon>
        <taxon>Trichosporeae</taxon>
        <taxon>Loxocarpinae</taxon>
        <taxon>Dorcoceras</taxon>
    </lineage>
</organism>